<keyword evidence="2" id="KW-0472">Membrane</keyword>
<keyword evidence="2" id="KW-0812">Transmembrane</keyword>
<protein>
    <submittedName>
        <fullName evidence="5">LCP family protein</fullName>
    </submittedName>
</protein>
<keyword evidence="2" id="KW-1133">Transmembrane helix</keyword>
<dbReference type="Gene3D" id="3.40.630.190">
    <property type="entry name" value="LCP protein"/>
    <property type="match status" value="1"/>
</dbReference>
<feature type="domain" description="Cell envelope-related transcriptional attenuator" evidence="3">
    <location>
        <begin position="107"/>
        <end position="255"/>
    </location>
</feature>
<dbReference type="InterPro" id="IPR027381">
    <property type="entry name" value="LytR/CpsA/Psr_C"/>
</dbReference>
<accession>A0ABT7AM48</accession>
<proteinExistence type="inferred from homology"/>
<organism evidence="5 6">
    <name type="scientific">Roseofilum acuticapitatum BLCC-M154</name>
    <dbReference type="NCBI Taxonomy" id="3022444"/>
    <lineage>
        <taxon>Bacteria</taxon>
        <taxon>Bacillati</taxon>
        <taxon>Cyanobacteriota</taxon>
        <taxon>Cyanophyceae</taxon>
        <taxon>Desertifilales</taxon>
        <taxon>Desertifilaceae</taxon>
        <taxon>Roseofilum</taxon>
        <taxon>Roseofilum acuticapitatum</taxon>
    </lineage>
</organism>
<evidence type="ECO:0000256" key="1">
    <source>
        <dbReference type="ARBA" id="ARBA00006068"/>
    </source>
</evidence>
<comment type="caution">
    <text evidence="5">The sequence shown here is derived from an EMBL/GenBank/DDBJ whole genome shotgun (WGS) entry which is preliminary data.</text>
</comment>
<feature type="domain" description="LytR/CpsA/Psr regulator C-terminal" evidence="4">
    <location>
        <begin position="358"/>
        <end position="444"/>
    </location>
</feature>
<keyword evidence="6" id="KW-1185">Reference proteome</keyword>
<reference evidence="5 6" key="1">
    <citation type="submission" date="2023-01" db="EMBL/GenBank/DDBJ databases">
        <title>Novel diversity within Roseofilum (Cyanobacteria; Desertifilaceae) from marine benthic mats with descriptions of four novel species.</title>
        <authorList>
            <person name="Wang Y."/>
            <person name="Berthold D.E."/>
            <person name="Hu J."/>
            <person name="Lefler F.W."/>
            <person name="Laughinghouse H.D. IV."/>
        </authorList>
    </citation>
    <scope>NUCLEOTIDE SEQUENCE [LARGE SCALE GENOMIC DNA]</scope>
    <source>
        <strain evidence="5 6">BLCC-M154</strain>
    </source>
</reference>
<dbReference type="RefSeq" id="WP_283751739.1">
    <property type="nucleotide sequence ID" value="NZ_JAQOSP010000006.1"/>
</dbReference>
<evidence type="ECO:0000313" key="5">
    <source>
        <dbReference type="EMBL" id="MDJ1167971.1"/>
    </source>
</evidence>
<dbReference type="InterPro" id="IPR050922">
    <property type="entry name" value="LytR/CpsA/Psr_CW_biosynth"/>
</dbReference>
<evidence type="ECO:0000313" key="6">
    <source>
        <dbReference type="Proteomes" id="UP001235303"/>
    </source>
</evidence>
<dbReference type="Pfam" id="PF03816">
    <property type="entry name" value="LytR_cpsA_psr"/>
    <property type="match status" value="1"/>
</dbReference>
<dbReference type="PANTHER" id="PTHR33392">
    <property type="entry name" value="POLYISOPRENYL-TEICHOIC ACID--PEPTIDOGLYCAN TEICHOIC ACID TRANSFERASE TAGU"/>
    <property type="match status" value="1"/>
</dbReference>
<dbReference type="NCBIfam" id="TIGR00350">
    <property type="entry name" value="lytR_cpsA_psr"/>
    <property type="match status" value="1"/>
</dbReference>
<feature type="transmembrane region" description="Helical" evidence="2">
    <location>
        <begin position="31"/>
        <end position="56"/>
    </location>
</feature>
<dbReference type="Pfam" id="PF13399">
    <property type="entry name" value="LytR_C"/>
    <property type="match status" value="1"/>
</dbReference>
<sequence length="452" mass="51269">MYRFTDLSGLIDYSSRKSSWNGSRVIQANQVLFWCYVIIITTLISATLGAIAALLVPKQLITMVQEEPQEPAPLVNLGYPFQYRLRRSMNLLIMGVDQGSSPGFSGRSDTLLLLRIDPKTQTINLLSIPRDTQVQVPQFGTSKINEVNFLGGPEVTINAIEDLLRGIEIDRYIRIQRGALTELVDRLGGLEVYVPKPMSYIDYTQNLTIELLPGWQTLNGQQAEDFVRFRGDALGDIGRVQRQQLLLKAIEQRLKNPVVIPRLPQVLRIMEPYIDTNLSPEERIALMQFTLKMDKDALKMVMLPGSSQFSSFENTSYWIMDDDGRDRILREYFNQFWMGNVWDTPDYSVSTGRDPKTLKIAIQNATTQPQLANQVADYLESKGYYDLYFIPDWPHPLRTTQVVVQKGDLKGGRILLEELGVGSLEAASTGDLRSDLTLRIGEDWLSQFPPNP</sequence>
<evidence type="ECO:0000256" key="2">
    <source>
        <dbReference type="SAM" id="Phobius"/>
    </source>
</evidence>
<evidence type="ECO:0000259" key="3">
    <source>
        <dbReference type="Pfam" id="PF03816"/>
    </source>
</evidence>
<comment type="similarity">
    <text evidence="1">Belongs to the LytR/CpsA/Psr (LCP) family.</text>
</comment>
<gene>
    <name evidence="5" type="ORF">PMG71_00860</name>
</gene>
<evidence type="ECO:0000259" key="4">
    <source>
        <dbReference type="Pfam" id="PF13399"/>
    </source>
</evidence>
<name>A0ABT7AM48_9CYAN</name>
<dbReference type="EMBL" id="JAQOSP010000006">
    <property type="protein sequence ID" value="MDJ1167971.1"/>
    <property type="molecule type" value="Genomic_DNA"/>
</dbReference>
<dbReference type="InterPro" id="IPR004474">
    <property type="entry name" value="LytR_CpsA_psr"/>
</dbReference>
<dbReference type="Proteomes" id="UP001235303">
    <property type="component" value="Unassembled WGS sequence"/>
</dbReference>
<dbReference type="PANTHER" id="PTHR33392:SF6">
    <property type="entry name" value="POLYISOPRENYL-TEICHOIC ACID--PEPTIDOGLYCAN TEICHOIC ACID TRANSFERASE TAGU"/>
    <property type="match status" value="1"/>
</dbReference>